<evidence type="ECO:0000256" key="2">
    <source>
        <dbReference type="ARBA" id="ARBA00022771"/>
    </source>
</evidence>
<dbReference type="InterPro" id="IPR051435">
    <property type="entry name" value="RING_finger_E3_ubiq-ligases"/>
</dbReference>
<dbReference type="Pfam" id="PF13639">
    <property type="entry name" value="zf-RING_2"/>
    <property type="match status" value="1"/>
</dbReference>
<dbReference type="InterPro" id="IPR001841">
    <property type="entry name" value="Znf_RING"/>
</dbReference>
<dbReference type="GO" id="GO:0061630">
    <property type="term" value="F:ubiquitin protein ligase activity"/>
    <property type="evidence" value="ECO:0007669"/>
    <property type="project" value="TreeGrafter"/>
</dbReference>
<feature type="region of interest" description="Disordered" evidence="5">
    <location>
        <begin position="104"/>
        <end position="164"/>
    </location>
</feature>
<evidence type="ECO:0000313" key="8">
    <source>
        <dbReference type="Proteomes" id="UP001497623"/>
    </source>
</evidence>
<name>A0AAV2RKH2_MEGNR</name>
<dbReference type="PROSITE" id="PS50089">
    <property type="entry name" value="ZF_RING_2"/>
    <property type="match status" value="1"/>
</dbReference>
<organism evidence="7 8">
    <name type="scientific">Meganyctiphanes norvegica</name>
    <name type="common">Northern krill</name>
    <name type="synonym">Thysanopoda norvegica</name>
    <dbReference type="NCBI Taxonomy" id="48144"/>
    <lineage>
        <taxon>Eukaryota</taxon>
        <taxon>Metazoa</taxon>
        <taxon>Ecdysozoa</taxon>
        <taxon>Arthropoda</taxon>
        <taxon>Crustacea</taxon>
        <taxon>Multicrustacea</taxon>
        <taxon>Malacostraca</taxon>
        <taxon>Eumalacostraca</taxon>
        <taxon>Eucarida</taxon>
        <taxon>Euphausiacea</taxon>
        <taxon>Euphausiidae</taxon>
        <taxon>Meganyctiphanes</taxon>
    </lineage>
</organism>
<dbReference type="Proteomes" id="UP001497623">
    <property type="component" value="Unassembled WGS sequence"/>
</dbReference>
<dbReference type="SMART" id="SM00184">
    <property type="entry name" value="RING"/>
    <property type="match status" value="1"/>
</dbReference>
<evidence type="ECO:0000259" key="6">
    <source>
        <dbReference type="PROSITE" id="PS50089"/>
    </source>
</evidence>
<dbReference type="Gene3D" id="3.30.40.10">
    <property type="entry name" value="Zinc/RING finger domain, C3HC4 (zinc finger)"/>
    <property type="match status" value="1"/>
</dbReference>
<evidence type="ECO:0000256" key="4">
    <source>
        <dbReference type="PROSITE-ProRule" id="PRU00175"/>
    </source>
</evidence>
<dbReference type="PROSITE" id="PS00518">
    <property type="entry name" value="ZF_RING_1"/>
    <property type="match status" value="1"/>
</dbReference>
<feature type="compositionally biased region" description="Acidic residues" evidence="5">
    <location>
        <begin position="124"/>
        <end position="152"/>
    </location>
</feature>
<sequence length="226" mass="26021">MEETECIVCFSHYDEEEHRPRVMPCGHTLCSDCLERAIREDSKMCPKCRARYSASNVDDLSVNFSLMLQTCEVKGDHLLGYLKLTERNGKKHLHVLHNNDTCKSLPSNFQDENEKDDVLNYDDNGNEDDDSGDEDEDSEDEDSEDDDNGDESEFLRNPDSLNPETSEIQTLQTLNFEWENQTQRVYIYIYINKERMCVCVSVCVCVCVSVRLCFDHALTASPIDTF</sequence>
<dbReference type="GO" id="GO:0008270">
    <property type="term" value="F:zinc ion binding"/>
    <property type="evidence" value="ECO:0007669"/>
    <property type="project" value="UniProtKB-KW"/>
</dbReference>
<feature type="domain" description="RING-type" evidence="6">
    <location>
        <begin position="6"/>
        <end position="49"/>
    </location>
</feature>
<dbReference type="AlphaFoldDB" id="A0AAV2RKH2"/>
<dbReference type="PANTHER" id="PTHR22791">
    <property type="entry name" value="RING-TYPE DOMAIN-CONTAINING PROTEIN"/>
    <property type="match status" value="1"/>
</dbReference>
<reference evidence="7 8" key="1">
    <citation type="submission" date="2024-05" db="EMBL/GenBank/DDBJ databases">
        <authorList>
            <person name="Wallberg A."/>
        </authorList>
    </citation>
    <scope>NUCLEOTIDE SEQUENCE [LARGE SCALE GENOMIC DNA]</scope>
</reference>
<evidence type="ECO:0000256" key="3">
    <source>
        <dbReference type="ARBA" id="ARBA00022833"/>
    </source>
</evidence>
<feature type="non-terminal residue" evidence="7">
    <location>
        <position position="226"/>
    </location>
</feature>
<accession>A0AAV2RKH2</accession>
<evidence type="ECO:0000256" key="1">
    <source>
        <dbReference type="ARBA" id="ARBA00022723"/>
    </source>
</evidence>
<dbReference type="InterPro" id="IPR017907">
    <property type="entry name" value="Znf_RING_CS"/>
</dbReference>
<evidence type="ECO:0000313" key="7">
    <source>
        <dbReference type="EMBL" id="CAL4125484.1"/>
    </source>
</evidence>
<keyword evidence="1" id="KW-0479">Metal-binding</keyword>
<dbReference type="GO" id="GO:0016567">
    <property type="term" value="P:protein ubiquitination"/>
    <property type="evidence" value="ECO:0007669"/>
    <property type="project" value="TreeGrafter"/>
</dbReference>
<dbReference type="PANTHER" id="PTHR22791:SF6">
    <property type="entry name" value="RING-TYPE DOMAIN-CONTAINING PROTEIN"/>
    <property type="match status" value="1"/>
</dbReference>
<gene>
    <name evidence="7" type="ORF">MNOR_LOCUS25151</name>
</gene>
<comment type="caution">
    <text evidence="7">The sequence shown here is derived from an EMBL/GenBank/DDBJ whole genome shotgun (WGS) entry which is preliminary data.</text>
</comment>
<protein>
    <recommendedName>
        <fullName evidence="6">RING-type domain-containing protein</fullName>
    </recommendedName>
</protein>
<evidence type="ECO:0000256" key="5">
    <source>
        <dbReference type="SAM" id="MobiDB-lite"/>
    </source>
</evidence>
<keyword evidence="3" id="KW-0862">Zinc</keyword>
<dbReference type="SUPFAM" id="SSF57850">
    <property type="entry name" value="RING/U-box"/>
    <property type="match status" value="1"/>
</dbReference>
<keyword evidence="2 4" id="KW-0863">Zinc-finger</keyword>
<keyword evidence="8" id="KW-1185">Reference proteome</keyword>
<dbReference type="EMBL" id="CAXKWB010023673">
    <property type="protein sequence ID" value="CAL4125484.1"/>
    <property type="molecule type" value="Genomic_DNA"/>
</dbReference>
<proteinExistence type="predicted"/>
<dbReference type="InterPro" id="IPR013083">
    <property type="entry name" value="Znf_RING/FYVE/PHD"/>
</dbReference>